<reference evidence="14 15" key="1">
    <citation type="journal article" date="2023" name="Insect Mol. Biol.">
        <title>Genome sequencing provides insights into the evolution of gene families encoding plant cell wall-degrading enzymes in longhorned beetles.</title>
        <authorList>
            <person name="Shin N.R."/>
            <person name="Okamura Y."/>
            <person name="Kirsch R."/>
            <person name="Pauchet Y."/>
        </authorList>
    </citation>
    <scope>NUCLEOTIDE SEQUENCE [LARGE SCALE GENOMIC DNA]</scope>
    <source>
        <strain evidence="14">EAD_L_NR</strain>
    </source>
</reference>
<comment type="cofactor">
    <cofactor evidence="1">
        <name>K(+)</name>
        <dbReference type="ChEBI" id="CHEBI:29103"/>
    </cofactor>
</comment>
<feature type="domain" description="Pyruvate kinase barrel" evidence="13">
    <location>
        <begin position="107"/>
        <end position="152"/>
    </location>
</feature>
<dbReference type="EC" id="2.7.1.40" evidence="4"/>
<dbReference type="Gene3D" id="3.20.20.60">
    <property type="entry name" value="Phosphoenolpyruvate-binding domains"/>
    <property type="match status" value="2"/>
</dbReference>
<keyword evidence="10" id="KW-0460">Magnesium</keyword>
<dbReference type="GO" id="GO:0005524">
    <property type="term" value="F:ATP binding"/>
    <property type="evidence" value="ECO:0007669"/>
    <property type="project" value="UniProtKB-KW"/>
</dbReference>
<keyword evidence="6" id="KW-0479">Metal-binding</keyword>
<keyword evidence="7" id="KW-0547">Nucleotide-binding</keyword>
<evidence type="ECO:0000256" key="4">
    <source>
        <dbReference type="ARBA" id="ARBA00012142"/>
    </source>
</evidence>
<evidence type="ECO:0000256" key="7">
    <source>
        <dbReference type="ARBA" id="ARBA00022741"/>
    </source>
</evidence>
<organism evidence="14 15">
    <name type="scientific">Exocentrus adspersus</name>
    <dbReference type="NCBI Taxonomy" id="1586481"/>
    <lineage>
        <taxon>Eukaryota</taxon>
        <taxon>Metazoa</taxon>
        <taxon>Ecdysozoa</taxon>
        <taxon>Arthropoda</taxon>
        <taxon>Hexapoda</taxon>
        <taxon>Insecta</taxon>
        <taxon>Pterygota</taxon>
        <taxon>Neoptera</taxon>
        <taxon>Endopterygota</taxon>
        <taxon>Coleoptera</taxon>
        <taxon>Polyphaga</taxon>
        <taxon>Cucujiformia</taxon>
        <taxon>Chrysomeloidea</taxon>
        <taxon>Cerambycidae</taxon>
        <taxon>Lamiinae</taxon>
        <taxon>Acanthocinini</taxon>
        <taxon>Exocentrus</taxon>
    </lineage>
</organism>
<keyword evidence="8" id="KW-0418">Kinase</keyword>
<evidence type="ECO:0000256" key="2">
    <source>
        <dbReference type="ARBA" id="ARBA00004997"/>
    </source>
</evidence>
<dbReference type="PANTHER" id="PTHR11817">
    <property type="entry name" value="PYRUVATE KINASE"/>
    <property type="match status" value="1"/>
</dbReference>
<keyword evidence="11" id="KW-0324">Glycolysis</keyword>
<gene>
    <name evidence="14" type="ORF">NQ315_014215</name>
</gene>
<dbReference type="GO" id="GO:0004743">
    <property type="term" value="F:pyruvate kinase activity"/>
    <property type="evidence" value="ECO:0007669"/>
    <property type="project" value="UniProtKB-EC"/>
</dbReference>
<feature type="domain" description="Pyruvate kinase barrel" evidence="13">
    <location>
        <begin position="33"/>
        <end position="106"/>
    </location>
</feature>
<sequence length="177" mass="19852">MIREVEKEMNICIPIGLDTKGPELRILNIEKRIFRLEEKVDYLFLSFVSKPSDILEVKHFLEETNKHFPLLISKIESVEGMKNLDSLIELSDGIMVARGDLGVEIGMLESMTNSPVPTRAEVTDIGNAVLQGVDCVMLSGETAKGSFPEQAVDLMHQVCLKAEKMIKINNSYNDLKE</sequence>
<evidence type="ECO:0000256" key="12">
    <source>
        <dbReference type="ARBA" id="ARBA00023317"/>
    </source>
</evidence>
<dbReference type="InterPro" id="IPR040442">
    <property type="entry name" value="Pyrv_kinase-like_dom_sf"/>
</dbReference>
<name>A0AAV8V5C9_9CUCU</name>
<evidence type="ECO:0000256" key="3">
    <source>
        <dbReference type="ARBA" id="ARBA00008663"/>
    </source>
</evidence>
<evidence type="ECO:0000313" key="15">
    <source>
        <dbReference type="Proteomes" id="UP001159042"/>
    </source>
</evidence>
<dbReference type="InterPro" id="IPR001697">
    <property type="entry name" value="Pyr_Knase"/>
</dbReference>
<protein>
    <recommendedName>
        <fullName evidence="4">pyruvate kinase</fullName>
        <ecNumber evidence="4">2.7.1.40</ecNumber>
    </recommendedName>
</protein>
<evidence type="ECO:0000256" key="1">
    <source>
        <dbReference type="ARBA" id="ARBA00001958"/>
    </source>
</evidence>
<dbReference type="InterPro" id="IPR015793">
    <property type="entry name" value="Pyrv_Knase_brl"/>
</dbReference>
<dbReference type="SUPFAM" id="SSF51621">
    <property type="entry name" value="Phosphoenolpyruvate/pyruvate domain"/>
    <property type="match status" value="1"/>
</dbReference>
<dbReference type="InterPro" id="IPR015813">
    <property type="entry name" value="Pyrv/PenolPyrv_kinase-like_dom"/>
</dbReference>
<evidence type="ECO:0000256" key="5">
    <source>
        <dbReference type="ARBA" id="ARBA00022679"/>
    </source>
</evidence>
<keyword evidence="9" id="KW-0067">ATP-binding</keyword>
<comment type="caution">
    <text evidence="14">The sequence shown here is derived from an EMBL/GenBank/DDBJ whole genome shotgun (WGS) entry which is preliminary data.</text>
</comment>
<keyword evidence="15" id="KW-1185">Reference proteome</keyword>
<dbReference type="GO" id="GO:0000287">
    <property type="term" value="F:magnesium ion binding"/>
    <property type="evidence" value="ECO:0007669"/>
    <property type="project" value="InterPro"/>
</dbReference>
<dbReference type="GO" id="GO:0030955">
    <property type="term" value="F:potassium ion binding"/>
    <property type="evidence" value="ECO:0007669"/>
    <property type="project" value="InterPro"/>
</dbReference>
<evidence type="ECO:0000256" key="8">
    <source>
        <dbReference type="ARBA" id="ARBA00022777"/>
    </source>
</evidence>
<dbReference type="GO" id="GO:0016301">
    <property type="term" value="F:kinase activity"/>
    <property type="evidence" value="ECO:0007669"/>
    <property type="project" value="UniProtKB-KW"/>
</dbReference>
<dbReference type="AlphaFoldDB" id="A0AAV8V5C9"/>
<evidence type="ECO:0000256" key="10">
    <source>
        <dbReference type="ARBA" id="ARBA00022842"/>
    </source>
</evidence>
<evidence type="ECO:0000256" key="11">
    <source>
        <dbReference type="ARBA" id="ARBA00023152"/>
    </source>
</evidence>
<comment type="similarity">
    <text evidence="3">Belongs to the pyruvate kinase family.</text>
</comment>
<proteinExistence type="inferred from homology"/>
<evidence type="ECO:0000256" key="9">
    <source>
        <dbReference type="ARBA" id="ARBA00022840"/>
    </source>
</evidence>
<evidence type="ECO:0000259" key="13">
    <source>
        <dbReference type="Pfam" id="PF00224"/>
    </source>
</evidence>
<comment type="pathway">
    <text evidence="2">Carbohydrate degradation; glycolysis; pyruvate from D-glyceraldehyde 3-phosphate: step 5/5.</text>
</comment>
<keyword evidence="5" id="KW-0808">Transferase</keyword>
<dbReference type="Proteomes" id="UP001159042">
    <property type="component" value="Unassembled WGS sequence"/>
</dbReference>
<keyword evidence="12" id="KW-0670">Pyruvate</keyword>
<evidence type="ECO:0000313" key="14">
    <source>
        <dbReference type="EMBL" id="KAJ8909308.1"/>
    </source>
</evidence>
<evidence type="ECO:0000256" key="6">
    <source>
        <dbReference type="ARBA" id="ARBA00022723"/>
    </source>
</evidence>
<accession>A0AAV8V5C9</accession>
<dbReference type="EMBL" id="JANEYG010000659">
    <property type="protein sequence ID" value="KAJ8909308.1"/>
    <property type="molecule type" value="Genomic_DNA"/>
</dbReference>
<dbReference type="Pfam" id="PF00224">
    <property type="entry name" value="PK"/>
    <property type="match status" value="2"/>
</dbReference>